<comment type="caution">
    <text evidence="3">The sequence shown here is derived from an EMBL/GenBank/DDBJ whole genome shotgun (WGS) entry which is preliminary data.</text>
</comment>
<dbReference type="SMART" id="SM00220">
    <property type="entry name" value="S_TKc"/>
    <property type="match status" value="1"/>
</dbReference>
<dbReference type="SUPFAM" id="SSF56112">
    <property type="entry name" value="Protein kinase-like (PK-like)"/>
    <property type="match status" value="1"/>
</dbReference>
<evidence type="ECO:0000313" key="4">
    <source>
        <dbReference type="Proteomes" id="UP001358417"/>
    </source>
</evidence>
<dbReference type="Gene3D" id="1.10.510.10">
    <property type="entry name" value="Transferase(Phosphotransferase) domain 1"/>
    <property type="match status" value="2"/>
</dbReference>
<proteinExistence type="predicted"/>
<keyword evidence="4" id="KW-1185">Reference proteome</keyword>
<evidence type="ECO:0000313" key="3">
    <source>
        <dbReference type="EMBL" id="KAK5042892.1"/>
    </source>
</evidence>
<dbReference type="GO" id="GO:0004674">
    <property type="term" value="F:protein serine/threonine kinase activity"/>
    <property type="evidence" value="ECO:0007669"/>
    <property type="project" value="TreeGrafter"/>
</dbReference>
<name>A0AAV9MRQ9_9EURO</name>
<dbReference type="AlphaFoldDB" id="A0AAV9MRQ9"/>
<evidence type="ECO:0000256" key="1">
    <source>
        <dbReference type="SAM" id="MobiDB-lite"/>
    </source>
</evidence>
<evidence type="ECO:0000259" key="2">
    <source>
        <dbReference type="PROSITE" id="PS50011"/>
    </source>
</evidence>
<reference evidence="3 4" key="1">
    <citation type="submission" date="2023-08" db="EMBL/GenBank/DDBJ databases">
        <title>Black Yeasts Isolated from many extreme environments.</title>
        <authorList>
            <person name="Coleine C."/>
            <person name="Stajich J.E."/>
            <person name="Selbmann L."/>
        </authorList>
    </citation>
    <scope>NUCLEOTIDE SEQUENCE [LARGE SCALE GENOMIC DNA]</scope>
    <source>
        <strain evidence="3 4">CCFEE 5792</strain>
    </source>
</reference>
<gene>
    <name evidence="3" type="ORF">LTR84_012411</name>
</gene>
<organism evidence="3 4">
    <name type="scientific">Exophiala bonariae</name>
    <dbReference type="NCBI Taxonomy" id="1690606"/>
    <lineage>
        <taxon>Eukaryota</taxon>
        <taxon>Fungi</taxon>
        <taxon>Dikarya</taxon>
        <taxon>Ascomycota</taxon>
        <taxon>Pezizomycotina</taxon>
        <taxon>Eurotiomycetes</taxon>
        <taxon>Chaetothyriomycetidae</taxon>
        <taxon>Chaetothyriales</taxon>
        <taxon>Herpotrichiellaceae</taxon>
        <taxon>Exophiala</taxon>
    </lineage>
</organism>
<dbReference type="PANTHER" id="PTHR44167">
    <property type="entry name" value="OVARIAN-SPECIFIC SERINE/THREONINE-PROTEIN KINASE LOK-RELATED"/>
    <property type="match status" value="1"/>
</dbReference>
<dbReference type="RefSeq" id="XP_064699785.1">
    <property type="nucleotide sequence ID" value="XM_064855933.1"/>
</dbReference>
<dbReference type="PROSITE" id="PS50011">
    <property type="entry name" value="PROTEIN_KINASE_DOM"/>
    <property type="match status" value="1"/>
</dbReference>
<dbReference type="InterPro" id="IPR008271">
    <property type="entry name" value="Ser/Thr_kinase_AS"/>
</dbReference>
<dbReference type="GeneID" id="89980556"/>
<dbReference type="PROSITE" id="PS00108">
    <property type="entry name" value="PROTEIN_KINASE_ST"/>
    <property type="match status" value="1"/>
</dbReference>
<dbReference type="EMBL" id="JAVRRD010000071">
    <property type="protein sequence ID" value="KAK5042892.1"/>
    <property type="molecule type" value="Genomic_DNA"/>
</dbReference>
<protein>
    <recommendedName>
        <fullName evidence="2">Protein kinase domain-containing protein</fullName>
    </recommendedName>
</protein>
<sequence length="598" mass="67703">MEQQSISRVRGEDEEEPRGTPDTEVVELYQTPMERARMDGDFARLVPDNDIAKMAFSDLITFAKSTPEADHSWYRLMYVNETQEVSATEMGTSDEENTSKEHQLIWTGHYRLNLTEQFLPELFGQYGIIIGGGRQELRNEGVDLKLTNSKGRHRVRGRHARLALSSDSNAWMLYVEPDKVVRFNGEPIKGTARHLSAPKTHLQFGILQYYFEYTGMSNIRYHDQLESLRKSNKLRGSMHKALEATPTHNLTYLKRYVIHPPFAMGSYGVISACVRSDGMPFAAKRVSRTKRSESEIANEIAMFEAVQGHVSIYDQLPSVNELTLLSKPNTCTLIEVIETKSDVNESPIDDVYMIHSPLADGSFDLLRLSDHQYEVRLDAFGKIVHGLNHIHSKGYMHRDVKPTNLLFCGPMSEPAVADFGQGTRERYSTDHTKGTIYYLAPEVLILKKESEILVLKNKIVARKSDVKEEKSSNPELVKKEVELLELKKKMKQTGSKDMTGISGQPYGPKVDVWSLGMAGYELFFRGRGKLNMNLSAIQVHDLMLKSLKASKLSAAPALCAMLSWDPDLRPTMDEVASWAIWPEASPLLDITTRQKRSR</sequence>
<feature type="region of interest" description="Disordered" evidence="1">
    <location>
        <begin position="1"/>
        <end position="24"/>
    </location>
</feature>
<dbReference type="GO" id="GO:0005524">
    <property type="term" value="F:ATP binding"/>
    <property type="evidence" value="ECO:0007669"/>
    <property type="project" value="InterPro"/>
</dbReference>
<accession>A0AAV9MRQ9</accession>
<dbReference type="GO" id="GO:0044773">
    <property type="term" value="P:mitotic DNA damage checkpoint signaling"/>
    <property type="evidence" value="ECO:0007669"/>
    <property type="project" value="TreeGrafter"/>
</dbReference>
<dbReference type="PANTHER" id="PTHR44167:SF30">
    <property type="entry name" value="PHOSPHORYLASE KINASE"/>
    <property type="match status" value="1"/>
</dbReference>
<dbReference type="InterPro" id="IPR000719">
    <property type="entry name" value="Prot_kinase_dom"/>
</dbReference>
<dbReference type="Proteomes" id="UP001358417">
    <property type="component" value="Unassembled WGS sequence"/>
</dbReference>
<dbReference type="InterPro" id="IPR011009">
    <property type="entry name" value="Kinase-like_dom_sf"/>
</dbReference>
<dbReference type="GO" id="GO:0005634">
    <property type="term" value="C:nucleus"/>
    <property type="evidence" value="ECO:0007669"/>
    <property type="project" value="TreeGrafter"/>
</dbReference>
<dbReference type="Pfam" id="PF00069">
    <property type="entry name" value="Pkinase"/>
    <property type="match status" value="1"/>
</dbReference>
<feature type="domain" description="Protein kinase" evidence="2">
    <location>
        <begin position="256"/>
        <end position="588"/>
    </location>
</feature>